<comment type="caution">
    <text evidence="2">The sequence shown here is derived from an EMBL/GenBank/DDBJ whole genome shotgun (WGS) entry which is preliminary data.</text>
</comment>
<accession>A0AAE1D748</accession>
<reference evidence="2" key="1">
    <citation type="journal article" date="2023" name="G3 (Bethesda)">
        <title>A reference genome for the long-term kleptoplast-retaining sea slug Elysia crispata morphotype clarki.</title>
        <authorList>
            <person name="Eastman K.E."/>
            <person name="Pendleton A.L."/>
            <person name="Shaikh M.A."/>
            <person name="Suttiyut T."/>
            <person name="Ogas R."/>
            <person name="Tomko P."/>
            <person name="Gavelis G."/>
            <person name="Widhalm J.R."/>
            <person name="Wisecaver J.H."/>
        </authorList>
    </citation>
    <scope>NUCLEOTIDE SEQUENCE</scope>
    <source>
        <strain evidence="2">ECLA1</strain>
    </source>
</reference>
<feature type="region of interest" description="Disordered" evidence="1">
    <location>
        <begin position="1"/>
        <end position="22"/>
    </location>
</feature>
<dbReference type="EMBL" id="JAWDGP010005075">
    <property type="protein sequence ID" value="KAK3759797.1"/>
    <property type="molecule type" value="Genomic_DNA"/>
</dbReference>
<evidence type="ECO:0000313" key="2">
    <source>
        <dbReference type="EMBL" id="KAK3759797.1"/>
    </source>
</evidence>
<feature type="compositionally biased region" description="Basic and acidic residues" evidence="1">
    <location>
        <begin position="9"/>
        <end position="21"/>
    </location>
</feature>
<evidence type="ECO:0000313" key="3">
    <source>
        <dbReference type="Proteomes" id="UP001283361"/>
    </source>
</evidence>
<dbReference type="AlphaFoldDB" id="A0AAE1D748"/>
<dbReference type="Proteomes" id="UP001283361">
    <property type="component" value="Unassembled WGS sequence"/>
</dbReference>
<name>A0AAE1D748_9GAST</name>
<gene>
    <name evidence="2" type="ORF">RRG08_041751</name>
</gene>
<protein>
    <submittedName>
        <fullName evidence="2">Uncharacterized protein</fullName>
    </submittedName>
</protein>
<sequence>MTKSQPHSKPQEELKASKADSADLQITHHGSFTVNTWPNFMAESVFPVVSETVRGYPGRRTDADARGGANYVPSSGPDLHYRPDILPVLYLYDIARLQDGLSRSKLQSKQVSIGQGGR</sequence>
<organism evidence="2 3">
    <name type="scientific">Elysia crispata</name>
    <name type="common">lettuce slug</name>
    <dbReference type="NCBI Taxonomy" id="231223"/>
    <lineage>
        <taxon>Eukaryota</taxon>
        <taxon>Metazoa</taxon>
        <taxon>Spiralia</taxon>
        <taxon>Lophotrochozoa</taxon>
        <taxon>Mollusca</taxon>
        <taxon>Gastropoda</taxon>
        <taxon>Heterobranchia</taxon>
        <taxon>Euthyneura</taxon>
        <taxon>Panpulmonata</taxon>
        <taxon>Sacoglossa</taxon>
        <taxon>Placobranchoidea</taxon>
        <taxon>Plakobranchidae</taxon>
        <taxon>Elysia</taxon>
    </lineage>
</organism>
<feature type="region of interest" description="Disordered" evidence="1">
    <location>
        <begin position="58"/>
        <end position="77"/>
    </location>
</feature>
<evidence type="ECO:0000256" key="1">
    <source>
        <dbReference type="SAM" id="MobiDB-lite"/>
    </source>
</evidence>
<keyword evidence="3" id="KW-1185">Reference proteome</keyword>
<proteinExistence type="predicted"/>